<dbReference type="EMBL" id="VCLA01000011">
    <property type="protein sequence ID" value="MQS98996.1"/>
    <property type="molecule type" value="Genomic_DNA"/>
</dbReference>
<dbReference type="SUPFAM" id="SSF52374">
    <property type="entry name" value="Nucleotidylyl transferase"/>
    <property type="match status" value="1"/>
</dbReference>
<sequence>MRRYGHGLVLGKFYPPHAGHHHLVATAADRCETLTVLVCAASVESLPLADRVAWMREEHPGVRVVGAVDDIPVNVDDPAVWDAHMAVFRAAVPEPVDAVFTSEPYGAELGRRFGAESVCVDPERTRFPVSGTAVRESPAACWDFLRPPVRAALTRRVVVLGAESTGTTTLARDLADHYRRRGGVWARTRWVPEYGREFSERKLARLRAERTEARWSDVAFASDEFPLIARVQAEREEAAARAGSPVLFCDTDAFATTVWHERYLGFPSEEVRRIAARGRQSLWLLTDDRGVPFEDDGLRDQEELRPWMTGRFAAELARTGRRTVRVSGPRERRLADAVAAVDRLLAEGPRLADPLPDLSARPGLPVRPDRPGCPDRPGPPDPVGSPGPVGSPELGERP</sequence>
<dbReference type="AlphaFoldDB" id="A0A646KAR7"/>
<dbReference type="PANTHER" id="PTHR37512:SF1">
    <property type="entry name" value="NADR_TTD14 AAA DOMAIN-CONTAINING PROTEIN"/>
    <property type="match status" value="1"/>
</dbReference>
<organism evidence="3 4">
    <name type="scientific">Streptomyces jumonjinensis</name>
    <dbReference type="NCBI Taxonomy" id="1945"/>
    <lineage>
        <taxon>Bacteria</taxon>
        <taxon>Bacillati</taxon>
        <taxon>Actinomycetota</taxon>
        <taxon>Actinomycetes</taxon>
        <taxon>Kitasatosporales</taxon>
        <taxon>Streptomycetaceae</taxon>
        <taxon>Streptomyces</taxon>
    </lineage>
</organism>
<evidence type="ECO:0000313" key="4">
    <source>
        <dbReference type="Proteomes" id="UP000419138"/>
    </source>
</evidence>
<keyword evidence="4" id="KW-1185">Reference proteome</keyword>
<dbReference type="InterPro" id="IPR027417">
    <property type="entry name" value="P-loop_NTPase"/>
</dbReference>
<proteinExistence type="predicted"/>
<dbReference type="Gene3D" id="3.40.50.300">
    <property type="entry name" value="P-loop containing nucleotide triphosphate hydrolases"/>
    <property type="match status" value="1"/>
</dbReference>
<dbReference type="Gene3D" id="3.40.50.620">
    <property type="entry name" value="HUPs"/>
    <property type="match status" value="1"/>
</dbReference>
<dbReference type="InterPro" id="IPR052735">
    <property type="entry name" value="NAD_biosynth-regulator"/>
</dbReference>
<evidence type="ECO:0000313" key="3">
    <source>
        <dbReference type="EMBL" id="MQS98996.1"/>
    </source>
</evidence>
<protein>
    <submittedName>
        <fullName evidence="3">Transcriptional regulator</fullName>
    </submittedName>
</protein>
<feature type="compositionally biased region" description="Pro residues" evidence="1">
    <location>
        <begin position="374"/>
        <end position="385"/>
    </location>
</feature>
<evidence type="ECO:0000256" key="1">
    <source>
        <dbReference type="SAM" id="MobiDB-lite"/>
    </source>
</evidence>
<dbReference type="InterPro" id="IPR038727">
    <property type="entry name" value="NadR/Ttd14_AAA_dom"/>
</dbReference>
<dbReference type="PANTHER" id="PTHR37512">
    <property type="entry name" value="TRIFUNCTIONAL NAD BIOSYNTHESIS/REGULATOR PROTEIN NADR"/>
    <property type="match status" value="1"/>
</dbReference>
<feature type="region of interest" description="Disordered" evidence="1">
    <location>
        <begin position="350"/>
        <end position="398"/>
    </location>
</feature>
<dbReference type="Pfam" id="PF13521">
    <property type="entry name" value="AAA_28"/>
    <property type="match status" value="1"/>
</dbReference>
<dbReference type="InterPro" id="IPR014729">
    <property type="entry name" value="Rossmann-like_a/b/a_fold"/>
</dbReference>
<gene>
    <name evidence="3" type="ORF">FF041_01880</name>
</gene>
<name>A0A646KAR7_STRJU</name>
<dbReference type="SUPFAM" id="SSF52540">
    <property type="entry name" value="P-loop containing nucleoside triphosphate hydrolases"/>
    <property type="match status" value="1"/>
</dbReference>
<evidence type="ECO:0000259" key="2">
    <source>
        <dbReference type="Pfam" id="PF13521"/>
    </source>
</evidence>
<dbReference type="OrthoDB" id="3249147at2"/>
<dbReference type="Proteomes" id="UP000419138">
    <property type="component" value="Unassembled WGS sequence"/>
</dbReference>
<reference evidence="3 4" key="1">
    <citation type="submission" date="2019-05" db="EMBL/GenBank/DDBJ databases">
        <title>Comparative genomics and metabolomics analyses of clavulanic acid producing Streptomyces species provides insight into specialized metabolism and evolution of beta-lactam biosynthetic gene clusters.</title>
        <authorList>
            <person name="Moore M.A."/>
            <person name="Cruz-Morales P."/>
            <person name="Barona Gomez F."/>
            <person name="Kapil T."/>
        </authorList>
    </citation>
    <scope>NUCLEOTIDE SEQUENCE [LARGE SCALE GENOMIC DNA]</scope>
    <source>
        <strain evidence="3 4">NRRL 5741</strain>
    </source>
</reference>
<comment type="caution">
    <text evidence="3">The sequence shown here is derived from an EMBL/GenBank/DDBJ whole genome shotgun (WGS) entry which is preliminary data.</text>
</comment>
<accession>A0A646KAR7</accession>
<feature type="domain" description="NadR/Ttd14 AAA" evidence="2">
    <location>
        <begin position="156"/>
        <end position="333"/>
    </location>
</feature>